<dbReference type="AlphaFoldDB" id="A0A6V8LM68"/>
<name>A0A6V8LM68_9BACT</name>
<sequence>MQPLEKHLLVTISEDVNALFGLRFVFSFFARTDLARLTLFYVSPRPAPGREFQESLSPYCQPGQDPAFGQSCRQPPPALAAARDWLLDMGFPANRVELKSAPAKLGTVKDIAAEAERGLYDAVVLGRRGLSWFDEIFDDSITHRLLWESITFPLWVCRNPARHRRNVLLCADGSEQALRVADHVGFILRDEPEHSVTIFHNRALGLPEGERVEQIMARTGEVLLQNGISEERIDYLVKSSKDAAGLILKEAERGEYAAVAVGRSADKPDTLSNIFGSTSLTLLRKLEGAALWISK</sequence>
<dbReference type="Proteomes" id="UP000494245">
    <property type="component" value="Unassembled WGS sequence"/>
</dbReference>
<dbReference type="EMBL" id="BLTE01000006">
    <property type="protein sequence ID" value="GFK93773.1"/>
    <property type="molecule type" value="Genomic_DNA"/>
</dbReference>
<reference evidence="1 2" key="1">
    <citation type="submission" date="2020-04" db="EMBL/GenBank/DDBJ databases">
        <authorList>
            <consortium name="Desulfovibrio sp. FSS-1 genome sequencing consortium"/>
            <person name="Shimoshige H."/>
            <person name="Kobayashi H."/>
            <person name="Maekawa T."/>
        </authorList>
    </citation>
    <scope>NUCLEOTIDE SEQUENCE [LARGE SCALE GENOMIC DNA]</scope>
    <source>
        <strain evidence="1 2">SIID29052-01</strain>
    </source>
</reference>
<gene>
    <name evidence="1" type="ORF">NNJEOMEG_01607</name>
</gene>
<dbReference type="RefSeq" id="WP_173083152.1">
    <property type="nucleotide sequence ID" value="NZ_BLTE01000006.1"/>
</dbReference>
<proteinExistence type="predicted"/>
<dbReference type="SUPFAM" id="SSF52402">
    <property type="entry name" value="Adenine nucleotide alpha hydrolases-like"/>
    <property type="match status" value="2"/>
</dbReference>
<evidence type="ECO:0008006" key="3">
    <source>
        <dbReference type="Google" id="ProtNLM"/>
    </source>
</evidence>
<evidence type="ECO:0000313" key="1">
    <source>
        <dbReference type="EMBL" id="GFK93773.1"/>
    </source>
</evidence>
<organism evidence="1 2">
    <name type="scientific">Fundidesulfovibrio magnetotacticus</name>
    <dbReference type="NCBI Taxonomy" id="2730080"/>
    <lineage>
        <taxon>Bacteria</taxon>
        <taxon>Pseudomonadati</taxon>
        <taxon>Thermodesulfobacteriota</taxon>
        <taxon>Desulfovibrionia</taxon>
        <taxon>Desulfovibrionales</taxon>
        <taxon>Desulfovibrionaceae</taxon>
        <taxon>Fundidesulfovibrio</taxon>
    </lineage>
</organism>
<protein>
    <recommendedName>
        <fullName evidence="3">Universal stress protein UspA-like protein</fullName>
    </recommendedName>
</protein>
<evidence type="ECO:0000313" key="2">
    <source>
        <dbReference type="Proteomes" id="UP000494245"/>
    </source>
</evidence>
<comment type="caution">
    <text evidence="1">The sequence shown here is derived from an EMBL/GenBank/DDBJ whole genome shotgun (WGS) entry which is preliminary data.</text>
</comment>
<keyword evidence="2" id="KW-1185">Reference proteome</keyword>
<dbReference type="Gene3D" id="3.40.50.12370">
    <property type="match status" value="1"/>
</dbReference>
<reference evidence="1 2" key="2">
    <citation type="submission" date="2020-05" db="EMBL/GenBank/DDBJ databases">
        <title>Draft genome sequence of Desulfovibrio sp. strainFSS-1.</title>
        <authorList>
            <person name="Shimoshige H."/>
            <person name="Kobayashi H."/>
            <person name="Maekawa T."/>
        </authorList>
    </citation>
    <scope>NUCLEOTIDE SEQUENCE [LARGE SCALE GENOMIC DNA]</scope>
    <source>
        <strain evidence="1 2">SIID29052-01</strain>
    </source>
</reference>
<accession>A0A6V8LM68</accession>